<dbReference type="Pfam" id="PF03583">
    <property type="entry name" value="LIP"/>
    <property type="match status" value="1"/>
</dbReference>
<dbReference type="SUPFAM" id="SSF53474">
    <property type="entry name" value="alpha/beta-Hydrolases"/>
    <property type="match status" value="1"/>
</dbReference>
<gene>
    <name evidence="2" type="ORF">RM780_00265</name>
</gene>
<dbReference type="PIRSF" id="PIRSF029171">
    <property type="entry name" value="Esterase_LipA"/>
    <property type="match status" value="1"/>
</dbReference>
<evidence type="ECO:0000256" key="1">
    <source>
        <dbReference type="SAM" id="SignalP"/>
    </source>
</evidence>
<keyword evidence="3" id="KW-1185">Reference proteome</keyword>
<organism evidence="2 3">
    <name type="scientific">Streptomyces boetiae</name>
    <dbReference type="NCBI Taxonomy" id="3075541"/>
    <lineage>
        <taxon>Bacteria</taxon>
        <taxon>Bacillati</taxon>
        <taxon>Actinomycetota</taxon>
        <taxon>Actinomycetes</taxon>
        <taxon>Kitasatosporales</taxon>
        <taxon>Streptomycetaceae</taxon>
        <taxon>Streptomyces</taxon>
    </lineage>
</organism>
<accession>A0ABU2L1J4</accession>
<dbReference type="PANTHER" id="PTHR34853:SF1">
    <property type="entry name" value="LIPASE 5"/>
    <property type="match status" value="1"/>
</dbReference>
<evidence type="ECO:0000313" key="2">
    <source>
        <dbReference type="EMBL" id="MDT0305400.1"/>
    </source>
</evidence>
<dbReference type="RefSeq" id="WP_311628314.1">
    <property type="nucleotide sequence ID" value="NZ_JAVREN010000001.1"/>
</dbReference>
<feature type="chain" id="PRO_5046000012" evidence="1">
    <location>
        <begin position="30"/>
        <end position="413"/>
    </location>
</feature>
<dbReference type="Gene3D" id="1.10.260.130">
    <property type="match status" value="1"/>
</dbReference>
<feature type="signal peptide" evidence="1">
    <location>
        <begin position="1"/>
        <end position="29"/>
    </location>
</feature>
<dbReference type="Gene3D" id="3.40.50.1820">
    <property type="entry name" value="alpha/beta hydrolase"/>
    <property type="match status" value="1"/>
</dbReference>
<dbReference type="InterPro" id="IPR005152">
    <property type="entry name" value="Lipase_secreted"/>
</dbReference>
<sequence>MSGVIRRGLAATLASVCVAAGAVVAVAVAGPAAGAAGDFYQPPAPLPAGRDGDVIRSEPVSYVDGGAQATRVMYLSRDIDGAPVPVTGTVLVPDEPWPGPGPRPIVAYGSATVGAGDECALSRTMAGEGRSDALAIQRGVFVNPLLERGFAVAQTDFQGSGTPGDPTFMARLPQARAMLDVLRAAQRLPGAGLADDGPVGITGYSQSGGASAAAAELAPDYAPELDLRGVYVGAAPTDITEVARKTDGGYAGGILSLALLGANAAYPELDVDGSLLNDRGRGILDSVRGLCTMEIGFRYPFLRTSSITADGRPLADHLTAGPFRRLADEQRIGTLTPDAPVLIEHPLTDDLVPYRLGTRLARDWCARGSTVEFRTLHTFPFVLSHVAATGDAAEHSGAWLADRFAGRTPRSTC</sequence>
<dbReference type="EMBL" id="JAVREN010000001">
    <property type="protein sequence ID" value="MDT0305400.1"/>
    <property type="molecule type" value="Genomic_DNA"/>
</dbReference>
<dbReference type="InterPro" id="IPR029058">
    <property type="entry name" value="AB_hydrolase_fold"/>
</dbReference>
<reference evidence="3" key="1">
    <citation type="submission" date="2023-07" db="EMBL/GenBank/DDBJ databases">
        <title>30 novel species of actinomycetes from the DSMZ collection.</title>
        <authorList>
            <person name="Nouioui I."/>
        </authorList>
    </citation>
    <scope>NUCLEOTIDE SEQUENCE [LARGE SCALE GENOMIC DNA]</scope>
    <source>
        <strain evidence="3">DSM 44917</strain>
    </source>
</reference>
<dbReference type="PANTHER" id="PTHR34853">
    <property type="match status" value="1"/>
</dbReference>
<name>A0ABU2L1J4_9ACTN</name>
<evidence type="ECO:0000313" key="3">
    <source>
        <dbReference type="Proteomes" id="UP001183388"/>
    </source>
</evidence>
<dbReference type="Proteomes" id="UP001183388">
    <property type="component" value="Unassembled WGS sequence"/>
</dbReference>
<comment type="caution">
    <text evidence="2">The sequence shown here is derived from an EMBL/GenBank/DDBJ whole genome shotgun (WGS) entry which is preliminary data.</text>
</comment>
<protein>
    <submittedName>
        <fullName evidence="2">Lipase family protein</fullName>
    </submittedName>
</protein>
<proteinExistence type="predicted"/>
<keyword evidence="1" id="KW-0732">Signal</keyword>